<accession>A0A160PSG5</accession>
<dbReference type="Gene3D" id="3.30.420.10">
    <property type="entry name" value="Ribonuclease H-like superfamily/Ribonuclease H"/>
    <property type="match status" value="1"/>
</dbReference>
<dbReference type="KEGG" id="csur:N24_2412"/>
<organism evidence="2 3">
    <name type="scientific">Corynebacterium suranareeae</name>
    <dbReference type="NCBI Taxonomy" id="2506452"/>
    <lineage>
        <taxon>Bacteria</taxon>
        <taxon>Bacillati</taxon>
        <taxon>Actinomycetota</taxon>
        <taxon>Actinomycetes</taxon>
        <taxon>Mycobacteriales</taxon>
        <taxon>Corynebacteriaceae</taxon>
        <taxon>Corynebacterium</taxon>
    </lineage>
</organism>
<protein>
    <recommendedName>
        <fullName evidence="1">Integrase catalytic domain-containing protein</fullName>
    </recommendedName>
</protein>
<evidence type="ECO:0000259" key="1">
    <source>
        <dbReference type="PROSITE" id="PS50994"/>
    </source>
</evidence>
<reference evidence="2 3" key="1">
    <citation type="submission" date="2016-02" db="EMBL/GenBank/DDBJ databases">
        <title>Corynebacterium glutamicum N24 whole genome sequencing project.</title>
        <authorList>
            <person name="Matsutani M."/>
            <person name="Nangtapong N."/>
            <person name="Yakushi T."/>
            <person name="Matsushita K."/>
        </authorList>
    </citation>
    <scope>NUCLEOTIDE SEQUENCE [LARGE SCALE GENOMIC DNA]</scope>
    <source>
        <strain evidence="2 3">N24</strain>
    </source>
</reference>
<dbReference type="PANTHER" id="PTHR46889:SF4">
    <property type="entry name" value="TRANSPOSASE INSO FOR INSERTION SEQUENCE ELEMENT IS911B-RELATED"/>
    <property type="match status" value="1"/>
</dbReference>
<dbReference type="InterPro" id="IPR012337">
    <property type="entry name" value="RNaseH-like_sf"/>
</dbReference>
<dbReference type="PANTHER" id="PTHR46889">
    <property type="entry name" value="TRANSPOSASE INSF FOR INSERTION SEQUENCE IS3B-RELATED"/>
    <property type="match status" value="1"/>
</dbReference>
<name>A0A160PSG5_9CORY</name>
<sequence length="108" mass="11847">MRAWKNTTGSDPAARTEHIHNHMLDSHRKRDFTADVPGARLVDDITCLKTGSGWLYLATVIDLATRMVVGWSMDSTMPTPLVINALGMAGDHGHLHPEDAIFHSDQGS</sequence>
<dbReference type="InterPro" id="IPR036397">
    <property type="entry name" value="RNaseH_sf"/>
</dbReference>
<evidence type="ECO:0000313" key="2">
    <source>
        <dbReference type="EMBL" id="BAU96674.1"/>
    </source>
</evidence>
<dbReference type="RefSeq" id="WP_096457500.1">
    <property type="nucleotide sequence ID" value="NZ_AP017369.1"/>
</dbReference>
<feature type="domain" description="Integrase catalytic" evidence="1">
    <location>
        <begin position="33"/>
        <end position="108"/>
    </location>
</feature>
<dbReference type="InterPro" id="IPR001584">
    <property type="entry name" value="Integrase_cat-core"/>
</dbReference>
<dbReference type="SUPFAM" id="SSF53098">
    <property type="entry name" value="Ribonuclease H-like"/>
    <property type="match status" value="1"/>
</dbReference>
<dbReference type="PROSITE" id="PS50994">
    <property type="entry name" value="INTEGRASE"/>
    <property type="match status" value="1"/>
</dbReference>
<dbReference type="Proteomes" id="UP000218244">
    <property type="component" value="Chromosome"/>
</dbReference>
<dbReference type="AlphaFoldDB" id="A0A160PSG5"/>
<keyword evidence="3" id="KW-1185">Reference proteome</keyword>
<gene>
    <name evidence="2" type="ORF">N24_2412</name>
</gene>
<dbReference type="GO" id="GO:0003676">
    <property type="term" value="F:nucleic acid binding"/>
    <property type="evidence" value="ECO:0007669"/>
    <property type="project" value="InterPro"/>
</dbReference>
<dbReference type="EMBL" id="AP017369">
    <property type="protein sequence ID" value="BAU96674.1"/>
    <property type="molecule type" value="Genomic_DNA"/>
</dbReference>
<evidence type="ECO:0000313" key="3">
    <source>
        <dbReference type="Proteomes" id="UP000218244"/>
    </source>
</evidence>
<proteinExistence type="predicted"/>
<dbReference type="Pfam" id="PF00665">
    <property type="entry name" value="rve"/>
    <property type="match status" value="1"/>
</dbReference>
<dbReference type="InterPro" id="IPR050900">
    <property type="entry name" value="Transposase_IS3/IS150/IS904"/>
</dbReference>
<dbReference type="GO" id="GO:0015074">
    <property type="term" value="P:DNA integration"/>
    <property type="evidence" value="ECO:0007669"/>
    <property type="project" value="InterPro"/>
</dbReference>